<evidence type="ECO:0000313" key="2">
    <source>
        <dbReference type="EMBL" id="QIA09593.1"/>
    </source>
</evidence>
<feature type="transmembrane region" description="Helical" evidence="1">
    <location>
        <begin position="21"/>
        <end position="49"/>
    </location>
</feature>
<dbReference type="EMBL" id="CP048409">
    <property type="protein sequence ID" value="QIA09593.1"/>
    <property type="molecule type" value="Genomic_DNA"/>
</dbReference>
<keyword evidence="3" id="KW-1185">Reference proteome</keyword>
<sequence length="57" mass="6038">MKELSFERMEEVQGGKFAFNFMCGGMAAAIALVNPLAGGIAAVGCWVLADDVNVHSY</sequence>
<dbReference type="RefSeq" id="WP_163348563.1">
    <property type="nucleotide sequence ID" value="NZ_CP048409.1"/>
</dbReference>
<reference evidence="2 3" key="1">
    <citation type="submission" date="2020-02" db="EMBL/GenBank/DDBJ databases">
        <title>Genome sequencing for Draconibacterium sp. strain M1.</title>
        <authorList>
            <person name="Park S.-J."/>
        </authorList>
    </citation>
    <scope>NUCLEOTIDE SEQUENCE [LARGE SCALE GENOMIC DNA]</scope>
    <source>
        <strain evidence="2 3">M1</strain>
    </source>
</reference>
<dbReference type="AlphaFoldDB" id="A0A6C0RJ81"/>
<gene>
    <name evidence="2" type="ORF">G0Q07_18590</name>
</gene>
<dbReference type="KEGG" id="drc:G0Q07_18590"/>
<keyword evidence="1" id="KW-1133">Transmembrane helix</keyword>
<proteinExistence type="predicted"/>
<name>A0A6C0RJ81_9BACT</name>
<evidence type="ECO:0000313" key="3">
    <source>
        <dbReference type="Proteomes" id="UP000474630"/>
    </source>
</evidence>
<organism evidence="2 3">
    <name type="scientific">Draconibacterium halophilum</name>
    <dbReference type="NCBI Taxonomy" id="2706887"/>
    <lineage>
        <taxon>Bacteria</taxon>
        <taxon>Pseudomonadati</taxon>
        <taxon>Bacteroidota</taxon>
        <taxon>Bacteroidia</taxon>
        <taxon>Marinilabiliales</taxon>
        <taxon>Prolixibacteraceae</taxon>
        <taxon>Draconibacterium</taxon>
    </lineage>
</organism>
<accession>A0A6C0RJ81</accession>
<keyword evidence="1" id="KW-0472">Membrane</keyword>
<evidence type="ECO:0000256" key="1">
    <source>
        <dbReference type="SAM" id="Phobius"/>
    </source>
</evidence>
<keyword evidence="1" id="KW-0812">Transmembrane</keyword>
<protein>
    <submittedName>
        <fullName evidence="2">Uncharacterized protein</fullName>
    </submittedName>
</protein>
<dbReference type="Proteomes" id="UP000474630">
    <property type="component" value="Chromosome"/>
</dbReference>